<evidence type="ECO:0000313" key="2">
    <source>
        <dbReference type="Proteomes" id="UP000789901"/>
    </source>
</evidence>
<feature type="non-terminal residue" evidence="1">
    <location>
        <position position="1"/>
    </location>
</feature>
<name>A0ABN7WLT6_GIGMA</name>
<accession>A0ABN7WLT6</accession>
<protein>
    <submittedName>
        <fullName evidence="1">45404_t:CDS:1</fullName>
    </submittedName>
</protein>
<evidence type="ECO:0000313" key="1">
    <source>
        <dbReference type="EMBL" id="CAG8834121.1"/>
    </source>
</evidence>
<reference evidence="1 2" key="1">
    <citation type="submission" date="2021-06" db="EMBL/GenBank/DDBJ databases">
        <authorList>
            <person name="Kallberg Y."/>
            <person name="Tangrot J."/>
            <person name="Rosling A."/>
        </authorList>
    </citation>
    <scope>NUCLEOTIDE SEQUENCE [LARGE SCALE GENOMIC DNA]</scope>
    <source>
        <strain evidence="1 2">120-4 pot B 10/14</strain>
    </source>
</reference>
<proteinExistence type="predicted"/>
<organism evidence="1 2">
    <name type="scientific">Gigaspora margarita</name>
    <dbReference type="NCBI Taxonomy" id="4874"/>
    <lineage>
        <taxon>Eukaryota</taxon>
        <taxon>Fungi</taxon>
        <taxon>Fungi incertae sedis</taxon>
        <taxon>Mucoromycota</taxon>
        <taxon>Glomeromycotina</taxon>
        <taxon>Glomeromycetes</taxon>
        <taxon>Diversisporales</taxon>
        <taxon>Gigasporaceae</taxon>
        <taxon>Gigaspora</taxon>
    </lineage>
</organism>
<dbReference type="EMBL" id="CAJVQB010048713">
    <property type="protein sequence ID" value="CAG8834121.1"/>
    <property type="molecule type" value="Genomic_DNA"/>
</dbReference>
<gene>
    <name evidence="1" type="ORF">GMARGA_LOCUS31894</name>
</gene>
<comment type="caution">
    <text evidence="1">The sequence shown here is derived from an EMBL/GenBank/DDBJ whole genome shotgun (WGS) entry which is preliminary data.</text>
</comment>
<keyword evidence="2" id="KW-1185">Reference proteome</keyword>
<sequence length="175" mass="20875">ENINEFSKKVIGILKANNFNMIVKETNDNYTVVQDFNELYDTTYNYKPPTNPHHNHEIKKFHDHDHIIVHKESLDKDGCSKIEGYTEGITEKGFYAEKTTCKKPLRYSYSNEKWMIFHIVNYFSYQYAISISKQKDINKMDSFAKYMSDRVKKEKFSNFDKFCEDYELLKKTKNA</sequence>
<dbReference type="Proteomes" id="UP000789901">
    <property type="component" value="Unassembled WGS sequence"/>
</dbReference>